<dbReference type="PANTHER" id="PTHR43371">
    <property type="entry name" value="VITAMIN B12-DEPENDENT RIBONUCLEOTIDE REDUCTASE"/>
    <property type="match status" value="1"/>
</dbReference>
<keyword evidence="8" id="KW-0676">Redox-active center</keyword>
<evidence type="ECO:0000313" key="15">
    <source>
        <dbReference type="Proteomes" id="UP000054350"/>
    </source>
</evidence>
<dbReference type="GO" id="GO:0004748">
    <property type="term" value="F:ribonucleoside-diphosphate reductase activity, thioredoxin disulfide as acceptor"/>
    <property type="evidence" value="ECO:0007669"/>
    <property type="project" value="TreeGrafter"/>
</dbReference>
<dbReference type="VEuPathDB" id="FungiDB:AMAG_13605"/>
<keyword evidence="7" id="KW-1015">Disulfide bond</keyword>
<evidence type="ECO:0000256" key="5">
    <source>
        <dbReference type="ARBA" id="ARBA00022705"/>
    </source>
</evidence>
<dbReference type="GO" id="GO:0006260">
    <property type="term" value="P:DNA replication"/>
    <property type="evidence" value="ECO:0007669"/>
    <property type="project" value="UniProtKB-KW"/>
</dbReference>
<dbReference type="OMA" id="FHCNLAE"/>
<evidence type="ECO:0000313" key="14">
    <source>
        <dbReference type="EMBL" id="KNE69215.1"/>
    </source>
</evidence>
<dbReference type="STRING" id="578462.A0A0L0T3F4"/>
<dbReference type="PANTHER" id="PTHR43371:SF1">
    <property type="entry name" value="RIBONUCLEOSIDE-DIPHOSPHATE REDUCTASE"/>
    <property type="match status" value="1"/>
</dbReference>
<dbReference type="GO" id="GO:0008998">
    <property type="term" value="F:ribonucleoside-triphosphate reductase (thioredoxin) activity"/>
    <property type="evidence" value="ECO:0007669"/>
    <property type="project" value="UniProtKB-EC"/>
</dbReference>
<keyword evidence="9" id="KW-0170">Cobalt</keyword>
<evidence type="ECO:0000256" key="9">
    <source>
        <dbReference type="ARBA" id="ARBA00023285"/>
    </source>
</evidence>
<dbReference type="EMBL" id="GG745360">
    <property type="protein sequence ID" value="KNE69215.1"/>
    <property type="molecule type" value="Genomic_DNA"/>
</dbReference>
<dbReference type="AlphaFoldDB" id="A0A0L0T3F4"/>
<reference evidence="15" key="2">
    <citation type="submission" date="2009-11" db="EMBL/GenBank/DDBJ databases">
        <title>The Genome Sequence of Allomyces macrogynus strain ATCC 38327.</title>
        <authorList>
            <consortium name="The Broad Institute Genome Sequencing Platform"/>
            <person name="Russ C."/>
            <person name="Cuomo C."/>
            <person name="Shea T."/>
            <person name="Young S.K."/>
            <person name="Zeng Q."/>
            <person name="Koehrsen M."/>
            <person name="Haas B."/>
            <person name="Borodovsky M."/>
            <person name="Guigo R."/>
            <person name="Alvarado L."/>
            <person name="Berlin A."/>
            <person name="Borenstein D."/>
            <person name="Chen Z."/>
            <person name="Engels R."/>
            <person name="Freedman E."/>
            <person name="Gellesch M."/>
            <person name="Goldberg J."/>
            <person name="Griggs A."/>
            <person name="Gujja S."/>
            <person name="Heiman D."/>
            <person name="Hepburn T."/>
            <person name="Howarth C."/>
            <person name="Jen D."/>
            <person name="Larson L."/>
            <person name="Lewis B."/>
            <person name="Mehta T."/>
            <person name="Park D."/>
            <person name="Pearson M."/>
            <person name="Roberts A."/>
            <person name="Saif S."/>
            <person name="Shenoy N."/>
            <person name="Sisk P."/>
            <person name="Stolte C."/>
            <person name="Sykes S."/>
            <person name="Walk T."/>
            <person name="White J."/>
            <person name="Yandava C."/>
            <person name="Burger G."/>
            <person name="Gray M.W."/>
            <person name="Holland P.W.H."/>
            <person name="King N."/>
            <person name="Lang F.B.F."/>
            <person name="Roger A.J."/>
            <person name="Ruiz-Trillo I."/>
            <person name="Lander E."/>
            <person name="Nusbaum C."/>
        </authorList>
    </citation>
    <scope>NUCLEOTIDE SEQUENCE [LARGE SCALE GENOMIC DNA]</scope>
    <source>
        <strain evidence="15">ATCC 38327</strain>
    </source>
</reference>
<keyword evidence="15" id="KW-1185">Reference proteome</keyword>
<feature type="region of interest" description="Disordered" evidence="11">
    <location>
        <begin position="49"/>
        <end position="92"/>
    </location>
</feature>
<evidence type="ECO:0000259" key="12">
    <source>
        <dbReference type="Pfam" id="PF17975"/>
    </source>
</evidence>
<evidence type="ECO:0000259" key="13">
    <source>
        <dbReference type="Pfam" id="PF21995"/>
    </source>
</evidence>
<comment type="similarity">
    <text evidence="2">Belongs to the class II ribonucleoside-triphosphate reductase family.</text>
</comment>
<dbReference type="Proteomes" id="UP000054350">
    <property type="component" value="Unassembled WGS sequence"/>
</dbReference>
<evidence type="ECO:0000256" key="1">
    <source>
        <dbReference type="ARBA" id="ARBA00001922"/>
    </source>
</evidence>
<keyword evidence="6" id="KW-0560">Oxidoreductase</keyword>
<dbReference type="EC" id="1.17.4.2" evidence="3"/>
<dbReference type="Gene3D" id="3.20.70.20">
    <property type="match status" value="3"/>
</dbReference>
<comment type="cofactor">
    <cofactor evidence="1">
        <name>adenosylcob(III)alamin</name>
        <dbReference type="ChEBI" id="CHEBI:18408"/>
    </cofactor>
</comment>
<evidence type="ECO:0000256" key="10">
    <source>
        <dbReference type="ARBA" id="ARBA00048987"/>
    </source>
</evidence>
<comment type="catalytic activity">
    <reaction evidence="10">
        <text>a 2'-deoxyribonucleoside 5'-triphosphate + [thioredoxin]-disulfide + H2O = a ribonucleoside 5'-triphosphate + [thioredoxin]-dithiol</text>
        <dbReference type="Rhea" id="RHEA:12701"/>
        <dbReference type="Rhea" id="RHEA-COMP:10698"/>
        <dbReference type="Rhea" id="RHEA-COMP:10700"/>
        <dbReference type="ChEBI" id="CHEBI:15377"/>
        <dbReference type="ChEBI" id="CHEBI:29950"/>
        <dbReference type="ChEBI" id="CHEBI:50058"/>
        <dbReference type="ChEBI" id="CHEBI:61557"/>
        <dbReference type="ChEBI" id="CHEBI:61560"/>
        <dbReference type="EC" id="1.17.4.2"/>
    </reaction>
</comment>
<dbReference type="InterPro" id="IPR050862">
    <property type="entry name" value="RdRp_reductase_class-2"/>
</dbReference>
<evidence type="ECO:0000256" key="4">
    <source>
        <dbReference type="ARBA" id="ARBA00022628"/>
    </source>
</evidence>
<keyword evidence="5" id="KW-0235">DNA replication</keyword>
<evidence type="ECO:0000256" key="6">
    <source>
        <dbReference type="ARBA" id="ARBA00023002"/>
    </source>
</evidence>
<organism evidence="14 15">
    <name type="scientific">Allomyces macrogynus (strain ATCC 38327)</name>
    <name type="common">Allomyces javanicus var. macrogynus</name>
    <dbReference type="NCBI Taxonomy" id="578462"/>
    <lineage>
        <taxon>Eukaryota</taxon>
        <taxon>Fungi</taxon>
        <taxon>Fungi incertae sedis</taxon>
        <taxon>Blastocladiomycota</taxon>
        <taxon>Blastocladiomycetes</taxon>
        <taxon>Blastocladiales</taxon>
        <taxon>Blastocladiaceae</taxon>
        <taxon>Allomyces</taxon>
    </lineage>
</organism>
<keyword evidence="4" id="KW-0846">Cobalamin</keyword>
<dbReference type="SUPFAM" id="SSF51998">
    <property type="entry name" value="PFL-like glycyl radical enzymes"/>
    <property type="match status" value="1"/>
</dbReference>
<evidence type="ECO:0000256" key="8">
    <source>
        <dbReference type="ARBA" id="ARBA00023284"/>
    </source>
</evidence>
<dbReference type="OrthoDB" id="14890at2759"/>
<dbReference type="Pfam" id="PF17975">
    <property type="entry name" value="RNR_Alpha"/>
    <property type="match status" value="1"/>
</dbReference>
<dbReference type="eggNOG" id="ENOG502QRRC">
    <property type="taxonomic scope" value="Eukaryota"/>
</dbReference>
<gene>
    <name evidence="14" type="ORF">AMAG_13605</name>
</gene>
<accession>A0A0L0T3F4</accession>
<evidence type="ECO:0000256" key="2">
    <source>
        <dbReference type="ARBA" id="ARBA00005654"/>
    </source>
</evidence>
<dbReference type="InterPro" id="IPR040763">
    <property type="entry name" value="RNR_alpha_hel"/>
</dbReference>
<protein>
    <recommendedName>
        <fullName evidence="3">ribonucleoside-triphosphate reductase (thioredoxin)</fullName>
        <ecNumber evidence="3">1.17.4.2</ecNumber>
    </recommendedName>
</protein>
<dbReference type="Pfam" id="PF21995">
    <property type="entry name" value="RNR-II_ins_dom"/>
    <property type="match status" value="1"/>
</dbReference>
<dbReference type="GO" id="GO:0031419">
    <property type="term" value="F:cobalamin binding"/>
    <property type="evidence" value="ECO:0007669"/>
    <property type="project" value="UniProtKB-KW"/>
</dbReference>
<proteinExistence type="inferred from homology"/>
<reference evidence="14 15" key="1">
    <citation type="submission" date="2009-11" db="EMBL/GenBank/DDBJ databases">
        <title>Annotation of Allomyces macrogynus ATCC 38327.</title>
        <authorList>
            <consortium name="The Broad Institute Genome Sequencing Platform"/>
            <person name="Russ C."/>
            <person name="Cuomo C."/>
            <person name="Burger G."/>
            <person name="Gray M.W."/>
            <person name="Holland P.W.H."/>
            <person name="King N."/>
            <person name="Lang F.B.F."/>
            <person name="Roger A.J."/>
            <person name="Ruiz-Trillo I."/>
            <person name="Young S.K."/>
            <person name="Zeng Q."/>
            <person name="Gargeya S."/>
            <person name="Fitzgerald M."/>
            <person name="Haas B."/>
            <person name="Abouelleil A."/>
            <person name="Alvarado L."/>
            <person name="Arachchi H.M."/>
            <person name="Berlin A."/>
            <person name="Chapman S.B."/>
            <person name="Gearin G."/>
            <person name="Goldberg J."/>
            <person name="Griggs A."/>
            <person name="Gujja S."/>
            <person name="Hansen M."/>
            <person name="Heiman D."/>
            <person name="Howarth C."/>
            <person name="Larimer J."/>
            <person name="Lui A."/>
            <person name="MacDonald P.J.P."/>
            <person name="McCowen C."/>
            <person name="Montmayeur A."/>
            <person name="Murphy C."/>
            <person name="Neiman D."/>
            <person name="Pearson M."/>
            <person name="Priest M."/>
            <person name="Roberts A."/>
            <person name="Saif S."/>
            <person name="Shea T."/>
            <person name="Sisk P."/>
            <person name="Stolte C."/>
            <person name="Sykes S."/>
            <person name="Wortman J."/>
            <person name="Nusbaum C."/>
            <person name="Birren B."/>
        </authorList>
    </citation>
    <scope>NUCLEOTIDE SEQUENCE [LARGE SCALE GENOMIC DNA]</scope>
    <source>
        <strain evidence="14 15">ATCC 38327</strain>
    </source>
</reference>
<name>A0A0L0T3F4_ALLM3</name>
<feature type="domain" description="B12-dependent ribonucleotide reductase insertion" evidence="13">
    <location>
        <begin position="280"/>
        <end position="350"/>
    </location>
</feature>
<evidence type="ECO:0000256" key="3">
    <source>
        <dbReference type="ARBA" id="ARBA00012275"/>
    </source>
</evidence>
<evidence type="ECO:0000256" key="7">
    <source>
        <dbReference type="ARBA" id="ARBA00023157"/>
    </source>
</evidence>
<dbReference type="InterPro" id="IPR054158">
    <property type="entry name" value="RNR-II_ins_dom"/>
</dbReference>
<feature type="compositionally biased region" description="Low complexity" evidence="11">
    <location>
        <begin position="52"/>
        <end position="84"/>
    </location>
</feature>
<sequence>MSHTLLRQVSAAGRLATAARQQLVFSAQWARARGATAAVVAVRHVNTSVPQSNAARTATSDSTATTTSTKTTMTTMKTTETTASGPSSVHPNPGPLPGFNHYARVGHPFKLTDAFLAKYANVAPPFGFDGLGELVYYRTYSRLKPNGENEQWFETVARVVNGTFNLQRQWIEHHHLGWDARKAQVTAQRMYDRIFHMKFLPPGRGLWAMGSPITETRRLFAALNNCAFISTADMWETTSMPSEPFTFLMDASMLGVGVGFDTKGANHRKSTVHGPNPNKPTSTMVVPDSREGWVDSVGALIDSYFDQKRGTVEFDYSLVRPAGLPIKGFGGLSSGPEPLRQLHDAIRSVLGAHRGNPLSVTGIVDLMNLIGKCVVAGNVRRTAEIAFGDANDAEYIDLKNYQVNPHRAEFGWTSNNSVFCQVGMDYKDVCERVRINGEPGFFWLDNARQFGRMNGVPDNKDWRASGGNPCLEQTLESHELCCLVETFPNNHKDFADFQETLKLAYLYAKTVTLAQTHWPKTNRVMLRNRRIGCGISGVAQFVSARGLEELRDWCERGYDVLQSTDKEVSDWLAIPRSIKTTTVKPSGTVSILAGATPGMHYPESRYCLRRVRLSRHSNLVQPLIDMGYTVEPAVGSEDSTLVVEFPIDFGPGVRGLKDVSMWEQLNLAAFLQKHWSDNQVSCTVTFDPETEGPHLAHALQYYQYALKGVSFLPRMELGAYPQMPYEAITKDQYDAAIAKIQDVRVTLGKSVVYGAGVKEEKDPEAERFCNNDTCAL</sequence>
<feature type="domain" description="Ribonucleotide reductase alpha-helical" evidence="12">
    <location>
        <begin position="111"/>
        <end position="211"/>
    </location>
</feature>
<evidence type="ECO:0000256" key="11">
    <source>
        <dbReference type="SAM" id="MobiDB-lite"/>
    </source>
</evidence>